<evidence type="ECO:0000313" key="5">
    <source>
        <dbReference type="Proteomes" id="UP000629963"/>
    </source>
</evidence>
<dbReference type="Proteomes" id="UP000629963">
    <property type="component" value="Unassembled WGS sequence"/>
</dbReference>
<dbReference type="EMBL" id="JACRUJ010000001">
    <property type="protein sequence ID" value="MBC5840870.1"/>
    <property type="molecule type" value="Genomic_DNA"/>
</dbReference>
<dbReference type="InterPro" id="IPR000757">
    <property type="entry name" value="Beta-glucanase-like"/>
</dbReference>
<dbReference type="InterPro" id="IPR013320">
    <property type="entry name" value="ConA-like_dom_sf"/>
</dbReference>
<dbReference type="PROSITE" id="PS51704">
    <property type="entry name" value="GP_PDE"/>
    <property type="match status" value="1"/>
</dbReference>
<dbReference type="PANTHER" id="PTHR10963">
    <property type="entry name" value="GLYCOSYL HYDROLASE-RELATED"/>
    <property type="match status" value="1"/>
</dbReference>
<comment type="similarity">
    <text evidence="1">Belongs to the glycosyl hydrolase 16 family.</text>
</comment>
<keyword evidence="5" id="KW-1185">Reference proteome</keyword>
<dbReference type="CDD" id="cd08023">
    <property type="entry name" value="GH16_laminarinase_like"/>
    <property type="match status" value="1"/>
</dbReference>
<dbReference type="InterPro" id="IPR030395">
    <property type="entry name" value="GP_PDE_dom"/>
</dbReference>
<dbReference type="RefSeq" id="WP_187009420.1">
    <property type="nucleotide sequence ID" value="NZ_JACRUI010000001.1"/>
</dbReference>
<sequence>MFKIKDLKFKVVVVVLSLFVACAPSKNRNKIEFANNPVIAHRGAWKAKNLPQNSIASLKEAIALGCIGSEFDVRMTSDNILVVTHDEKYNNLVVEETTYAELSKHKLSNGETLPTLKQYLLAGMKNNSATGLVCEIKPTKKDDGNLILAKKVVSLVKELKAESFILTYVSFSYGILKKVKELDAGAKIQYLYGSKTPMQLKDDGISGLDYELSVFKRNPQWIQSAKKLDLLLNAWTANKQADLKWLVANEFNFITTDEPELLFETIKKSPIKQGYRLIWSDEFNSKGKLDSSKWSYDYGFVANQEKQYYTDNLKNVRVENGYLIIEAIKEKIRNKDYKSDAFKNKSWLKYVTEIDTAEYTSARIKTEGLASWKYGRIEVSAKLPKGRGMWPAIWMLSDDRKQIGWPESGEIDIMEQVGYDNNMVHGTIHTKAYNHLKGTQKGKTIFVEQPNDTFHVYALEWTPDTMDFIVDNVVYNHIVNEHNSTAEWPFDKNFHLILNVAVGGMWGGKKGIDDSIFPQQMVIDYVRVFQNE</sequence>
<evidence type="ECO:0000313" key="4">
    <source>
        <dbReference type="EMBL" id="MBC5840870.1"/>
    </source>
</evidence>
<dbReference type="SUPFAM" id="SSF49899">
    <property type="entry name" value="Concanavalin A-like lectins/glucanases"/>
    <property type="match status" value="1"/>
</dbReference>
<evidence type="ECO:0000259" key="3">
    <source>
        <dbReference type="PROSITE" id="PS51762"/>
    </source>
</evidence>
<dbReference type="Pfam" id="PF03009">
    <property type="entry name" value="GDPD"/>
    <property type="match status" value="1"/>
</dbReference>
<dbReference type="InterPro" id="IPR017946">
    <property type="entry name" value="PLC-like_Pdiesterase_TIM-brl"/>
</dbReference>
<evidence type="ECO:0000256" key="1">
    <source>
        <dbReference type="ARBA" id="ARBA00006865"/>
    </source>
</evidence>
<dbReference type="Gene3D" id="3.20.20.190">
    <property type="entry name" value="Phosphatidylinositol (PI) phosphodiesterase"/>
    <property type="match status" value="1"/>
</dbReference>
<reference evidence="4 5" key="1">
    <citation type="submission" date="2020-08" db="EMBL/GenBank/DDBJ databases">
        <title>Description of novel Flavobacterium F-380 isolate.</title>
        <authorList>
            <person name="Saticioglu I.B."/>
            <person name="Duman M."/>
            <person name="Altun S."/>
        </authorList>
    </citation>
    <scope>NUCLEOTIDE SEQUENCE [LARGE SCALE GENOMIC DNA]</scope>
    <source>
        <strain evidence="4 5">F-380</strain>
    </source>
</reference>
<dbReference type="PANTHER" id="PTHR10963:SF55">
    <property type="entry name" value="GLYCOSIDE HYDROLASE FAMILY 16 PROTEIN"/>
    <property type="match status" value="1"/>
</dbReference>
<dbReference type="SUPFAM" id="SSF51695">
    <property type="entry name" value="PLC-like phosphodiesterases"/>
    <property type="match status" value="1"/>
</dbReference>
<gene>
    <name evidence="4" type="ORF">H8R23_05590</name>
</gene>
<proteinExistence type="inferred from homology"/>
<dbReference type="Pfam" id="PF00722">
    <property type="entry name" value="Glyco_hydro_16"/>
    <property type="match status" value="1"/>
</dbReference>
<feature type="domain" description="GP-PDE" evidence="2">
    <location>
        <begin position="36"/>
        <end position="266"/>
    </location>
</feature>
<accession>A0ABR7J5Q8</accession>
<name>A0ABR7J5Q8_9FLAO</name>
<dbReference type="PROSITE" id="PS51762">
    <property type="entry name" value="GH16_2"/>
    <property type="match status" value="1"/>
</dbReference>
<comment type="caution">
    <text evidence="4">The sequence shown here is derived from an EMBL/GenBank/DDBJ whole genome shotgun (WGS) entry which is preliminary data.</text>
</comment>
<feature type="domain" description="GH16" evidence="3">
    <location>
        <begin position="249"/>
        <end position="532"/>
    </location>
</feature>
<organism evidence="4 5">
    <name type="scientific">Flavobacterium kayseriense</name>
    <dbReference type="NCBI Taxonomy" id="2764714"/>
    <lineage>
        <taxon>Bacteria</taxon>
        <taxon>Pseudomonadati</taxon>
        <taxon>Bacteroidota</taxon>
        <taxon>Flavobacteriia</taxon>
        <taxon>Flavobacteriales</taxon>
        <taxon>Flavobacteriaceae</taxon>
        <taxon>Flavobacterium</taxon>
    </lineage>
</organism>
<protein>
    <submittedName>
        <fullName evidence="4">Family 16 glycosylhydrolase</fullName>
    </submittedName>
</protein>
<dbReference type="PROSITE" id="PS51257">
    <property type="entry name" value="PROKAR_LIPOPROTEIN"/>
    <property type="match status" value="1"/>
</dbReference>
<dbReference type="Gene3D" id="2.60.120.200">
    <property type="match status" value="1"/>
</dbReference>
<evidence type="ECO:0000259" key="2">
    <source>
        <dbReference type="PROSITE" id="PS51704"/>
    </source>
</evidence>
<dbReference type="InterPro" id="IPR050546">
    <property type="entry name" value="Glycosyl_Hydrlase_16"/>
</dbReference>